<comment type="function">
    <text evidence="8">Catalyzes the release of premature peptidyl moieties from peptidyl-tRNA molecules trapped in stalled 50S ribosomal subunits, and thus maintains levels of free tRNAs and 50S ribosomes.</text>
</comment>
<evidence type="ECO:0000256" key="5">
    <source>
        <dbReference type="ARBA" id="ARBA00038063"/>
    </source>
</evidence>
<keyword evidence="3 8" id="KW-0378">Hydrolase</keyword>
<evidence type="ECO:0000313" key="11">
    <source>
        <dbReference type="EMBL" id="QGU06811.1"/>
    </source>
</evidence>
<dbReference type="InterPro" id="IPR001328">
    <property type="entry name" value="Pept_tRNA_hydro"/>
</dbReference>
<dbReference type="Proteomes" id="UP000424462">
    <property type="component" value="Chromosome"/>
</dbReference>
<comment type="function">
    <text evidence="8">Hydrolyzes ribosome-free peptidyl-tRNAs (with 1 or more amino acids incorporated), which drop off the ribosome during protein synthesis, or as a result of ribosome stalling.</text>
</comment>
<feature type="binding site" evidence="8">
    <location>
        <position position="165"/>
    </location>
    <ligand>
        <name>tRNA</name>
        <dbReference type="ChEBI" id="CHEBI:17843"/>
    </ligand>
</feature>
<dbReference type="Pfam" id="PF01195">
    <property type="entry name" value="Pept_tRNA_hydro"/>
    <property type="match status" value="1"/>
</dbReference>
<dbReference type="PANTHER" id="PTHR17224:SF1">
    <property type="entry name" value="PEPTIDYL-TRNA HYDROLASE"/>
    <property type="match status" value="1"/>
</dbReference>
<evidence type="ECO:0000256" key="10">
    <source>
        <dbReference type="RuleBase" id="RU004320"/>
    </source>
</evidence>
<feature type="site" description="Stabilizes the basic form of H active site to accept a proton" evidence="8">
    <location>
        <position position="144"/>
    </location>
</feature>
<dbReference type="EC" id="3.1.1.29" evidence="1 8"/>
<dbReference type="GO" id="GO:0006515">
    <property type="term" value="P:protein quality control for misfolded or incompletely synthesized proteins"/>
    <property type="evidence" value="ECO:0007669"/>
    <property type="project" value="UniProtKB-UniRule"/>
</dbReference>
<comment type="catalytic activity">
    <reaction evidence="6 8 9">
        <text>an N-acyl-L-alpha-aminoacyl-tRNA + H2O = an N-acyl-L-amino acid + a tRNA + H(+)</text>
        <dbReference type="Rhea" id="RHEA:54448"/>
        <dbReference type="Rhea" id="RHEA-COMP:10123"/>
        <dbReference type="Rhea" id="RHEA-COMP:13883"/>
        <dbReference type="ChEBI" id="CHEBI:15377"/>
        <dbReference type="ChEBI" id="CHEBI:15378"/>
        <dbReference type="ChEBI" id="CHEBI:59874"/>
        <dbReference type="ChEBI" id="CHEBI:78442"/>
        <dbReference type="ChEBI" id="CHEBI:138191"/>
        <dbReference type="EC" id="3.1.1.29"/>
    </reaction>
</comment>
<dbReference type="AlphaFoldDB" id="A0A6B8W2W9"/>
<protein>
    <recommendedName>
        <fullName evidence="7 8">Peptidyl-tRNA hydrolase</fullName>
        <shortName evidence="8">Pth</shortName>
        <ecNumber evidence="1 8">3.1.1.29</ecNumber>
    </recommendedName>
</protein>
<comment type="similarity">
    <text evidence="5 8 10">Belongs to the PTH family.</text>
</comment>
<evidence type="ECO:0000256" key="3">
    <source>
        <dbReference type="ARBA" id="ARBA00022801"/>
    </source>
</evidence>
<name>A0A6B8W2W9_9CORY</name>
<feature type="binding site" evidence="8">
    <location>
        <position position="66"/>
    </location>
    <ligand>
        <name>tRNA</name>
        <dbReference type="ChEBI" id="CHEBI:17843"/>
    </ligand>
</feature>
<evidence type="ECO:0000256" key="4">
    <source>
        <dbReference type="ARBA" id="ARBA00022884"/>
    </source>
</evidence>
<dbReference type="GO" id="GO:0072344">
    <property type="term" value="P:rescue of stalled ribosome"/>
    <property type="evidence" value="ECO:0007669"/>
    <property type="project" value="UniProtKB-UniRule"/>
</dbReference>
<sequence length="238" mass="25350">MSEASENAHGRRVYGKLSAVFSFADLISRFFGRSPDPAEGSSGTAPEPVFDPEWLVLGLGNPGSKYAATRHNVGYMAMDDLLAAEGAVLSPLKGTKAEVTQVEWEGKKVLLVRSTTYMNHSGQAVAPLCEKFGISPDRVVLIHDELDLPDGKVRVKLGGNENGHNGLKSTSSELGTRDYLRVRIGISRPPKGTPVPDYVLAPVDPGPGLDAAIATAADAARLLVTQGLQRAQNLIHAR</sequence>
<keyword evidence="8" id="KW-0963">Cytoplasm</keyword>
<accession>A0A6B8W2W9</accession>
<dbReference type="KEGG" id="cok:COCCU_04315"/>
<comment type="subcellular location">
    <subcellularLocation>
        <location evidence="8">Cytoplasm</location>
    </subcellularLocation>
</comment>
<keyword evidence="12" id="KW-1185">Reference proteome</keyword>
<evidence type="ECO:0000256" key="2">
    <source>
        <dbReference type="ARBA" id="ARBA00022555"/>
    </source>
</evidence>
<dbReference type="GO" id="GO:0005737">
    <property type="term" value="C:cytoplasm"/>
    <property type="evidence" value="ECO:0007669"/>
    <property type="project" value="UniProtKB-SubCell"/>
</dbReference>
<dbReference type="InterPro" id="IPR018171">
    <property type="entry name" value="Pept_tRNA_hydro_CS"/>
</dbReference>
<evidence type="ECO:0000256" key="8">
    <source>
        <dbReference type="HAMAP-Rule" id="MF_00083"/>
    </source>
</evidence>
<feature type="binding site" evidence="8">
    <location>
        <position position="119"/>
    </location>
    <ligand>
        <name>tRNA</name>
        <dbReference type="ChEBI" id="CHEBI:17843"/>
    </ligand>
</feature>
<feature type="site" description="Discriminates between blocked and unblocked aminoacyl-tRNA" evidence="8">
    <location>
        <position position="61"/>
    </location>
</feature>
<evidence type="ECO:0000313" key="12">
    <source>
        <dbReference type="Proteomes" id="UP000424462"/>
    </source>
</evidence>
<feature type="active site" description="Proton acceptor" evidence="8">
    <location>
        <position position="71"/>
    </location>
</feature>
<evidence type="ECO:0000256" key="7">
    <source>
        <dbReference type="ARBA" id="ARBA00050038"/>
    </source>
</evidence>
<comment type="subunit">
    <text evidence="8">Monomer.</text>
</comment>
<dbReference type="GO" id="GO:0004045">
    <property type="term" value="F:peptidyl-tRNA hydrolase activity"/>
    <property type="evidence" value="ECO:0007669"/>
    <property type="project" value="UniProtKB-UniRule"/>
</dbReference>
<keyword evidence="2 8" id="KW-0820">tRNA-binding</keyword>
<reference evidence="11 12" key="1">
    <citation type="submission" date="2019-11" db="EMBL/GenBank/DDBJ databases">
        <title>Complete genome sequence of Corynebacterium kalinowskii 1959, a novel Corynebacterium species isolated from soil of a small paddock in Vilsendorf, Germany.</title>
        <authorList>
            <person name="Schaffert L."/>
            <person name="Ruwe M."/>
            <person name="Milse J."/>
            <person name="Hanuschka K."/>
            <person name="Ortseifen V."/>
            <person name="Droste J."/>
            <person name="Brandt D."/>
            <person name="Schlueter L."/>
            <person name="Kutter Y."/>
            <person name="Vinke S."/>
            <person name="Viehoefer P."/>
            <person name="Jacob L."/>
            <person name="Luebke N.-C."/>
            <person name="Schulte-Berndt E."/>
            <person name="Hain C."/>
            <person name="Linder M."/>
            <person name="Schmidt P."/>
            <person name="Wollenschlaeger L."/>
            <person name="Luttermann T."/>
            <person name="Thieme E."/>
            <person name="Hassa J."/>
            <person name="Haak M."/>
            <person name="Wittchen M."/>
            <person name="Mentz A."/>
            <person name="Persicke M."/>
            <person name="Busche T."/>
            <person name="Ruckert C."/>
        </authorList>
    </citation>
    <scope>NUCLEOTIDE SEQUENCE [LARGE SCALE GENOMIC DNA]</scope>
    <source>
        <strain evidence="11 12">2039</strain>
    </source>
</reference>
<dbReference type="SUPFAM" id="SSF53178">
    <property type="entry name" value="Peptidyl-tRNA hydrolase-like"/>
    <property type="match status" value="1"/>
</dbReference>
<dbReference type="EMBL" id="CP046455">
    <property type="protein sequence ID" value="QGU06811.1"/>
    <property type="molecule type" value="Genomic_DNA"/>
</dbReference>
<dbReference type="PANTHER" id="PTHR17224">
    <property type="entry name" value="PEPTIDYL-TRNA HYDROLASE"/>
    <property type="match status" value="1"/>
</dbReference>
<dbReference type="HAMAP" id="MF_00083">
    <property type="entry name" value="Pept_tRNA_hydro_bact"/>
    <property type="match status" value="1"/>
</dbReference>
<evidence type="ECO:0000256" key="1">
    <source>
        <dbReference type="ARBA" id="ARBA00013260"/>
    </source>
</evidence>
<gene>
    <name evidence="11" type="primary">pth1</name>
    <name evidence="8" type="synonym">pth</name>
    <name evidence="11" type="ORF">COCCU_04315</name>
</gene>
<dbReference type="InterPro" id="IPR036416">
    <property type="entry name" value="Pept_tRNA_hydro_sf"/>
</dbReference>
<evidence type="ECO:0000256" key="9">
    <source>
        <dbReference type="RuleBase" id="RU000673"/>
    </source>
</evidence>
<dbReference type="GO" id="GO:0000049">
    <property type="term" value="F:tRNA binding"/>
    <property type="evidence" value="ECO:0007669"/>
    <property type="project" value="UniProtKB-UniRule"/>
</dbReference>
<dbReference type="Gene3D" id="3.40.50.1470">
    <property type="entry name" value="Peptidyl-tRNA hydrolase"/>
    <property type="match status" value="1"/>
</dbReference>
<dbReference type="CDD" id="cd00462">
    <property type="entry name" value="PTH"/>
    <property type="match status" value="1"/>
</dbReference>
<dbReference type="NCBIfam" id="TIGR00447">
    <property type="entry name" value="pth"/>
    <property type="match status" value="1"/>
</dbReference>
<dbReference type="FunFam" id="3.40.50.1470:FF:000001">
    <property type="entry name" value="Peptidyl-tRNA hydrolase"/>
    <property type="match status" value="1"/>
</dbReference>
<organism evidence="11 12">
    <name type="scientific">Corynebacterium occultum</name>
    <dbReference type="NCBI Taxonomy" id="2675219"/>
    <lineage>
        <taxon>Bacteria</taxon>
        <taxon>Bacillati</taxon>
        <taxon>Actinomycetota</taxon>
        <taxon>Actinomycetes</taxon>
        <taxon>Mycobacteriales</taxon>
        <taxon>Corynebacteriaceae</taxon>
        <taxon>Corynebacterium</taxon>
    </lineage>
</organism>
<feature type="binding site" evidence="8">
    <location>
        <position position="117"/>
    </location>
    <ligand>
        <name>tRNA</name>
        <dbReference type="ChEBI" id="CHEBI:17843"/>
    </ligand>
</feature>
<dbReference type="PROSITE" id="PS01195">
    <property type="entry name" value="PEPT_TRNA_HYDROL_1"/>
    <property type="match status" value="1"/>
</dbReference>
<keyword evidence="4 8" id="KW-0694">RNA-binding</keyword>
<proteinExistence type="inferred from homology"/>
<evidence type="ECO:0000256" key="6">
    <source>
        <dbReference type="ARBA" id="ARBA00048707"/>
    </source>
</evidence>